<sequence>MHEKFDDIYNSLKLYYTFNHFCRRISAECIENSEVRQRVRPMIALAIHTYQDILREALQEPNENADLHPTDEHPKDHWTIRMYDANNSHSMSLHICEADLTTTATIVRSQAPRMFVHAYPSSIEEGLQTVVTLCFCHGISPLLCGGWSSVDE</sequence>
<dbReference type="Proteomes" id="UP000054270">
    <property type="component" value="Unassembled WGS sequence"/>
</dbReference>
<evidence type="ECO:0000313" key="1">
    <source>
        <dbReference type="EMBL" id="KJA14342.1"/>
    </source>
</evidence>
<proteinExistence type="predicted"/>
<organism evidence="1 2">
    <name type="scientific">Hypholoma sublateritium (strain FD-334 SS-4)</name>
    <dbReference type="NCBI Taxonomy" id="945553"/>
    <lineage>
        <taxon>Eukaryota</taxon>
        <taxon>Fungi</taxon>
        <taxon>Dikarya</taxon>
        <taxon>Basidiomycota</taxon>
        <taxon>Agaricomycotina</taxon>
        <taxon>Agaricomycetes</taxon>
        <taxon>Agaricomycetidae</taxon>
        <taxon>Agaricales</taxon>
        <taxon>Agaricineae</taxon>
        <taxon>Strophariaceae</taxon>
        <taxon>Hypholoma</taxon>
    </lineage>
</organism>
<keyword evidence="2" id="KW-1185">Reference proteome</keyword>
<evidence type="ECO:0000313" key="2">
    <source>
        <dbReference type="Proteomes" id="UP000054270"/>
    </source>
</evidence>
<dbReference type="EMBL" id="KN817684">
    <property type="protein sequence ID" value="KJA14342.1"/>
    <property type="molecule type" value="Genomic_DNA"/>
</dbReference>
<protein>
    <submittedName>
        <fullName evidence="1">Uncharacterized protein</fullName>
    </submittedName>
</protein>
<gene>
    <name evidence="1" type="ORF">HYPSUDRAFT_208797</name>
</gene>
<name>A0A0D2KI96_HYPSF</name>
<reference evidence="2" key="1">
    <citation type="submission" date="2014-04" db="EMBL/GenBank/DDBJ databases">
        <title>Evolutionary Origins and Diversification of the Mycorrhizal Mutualists.</title>
        <authorList>
            <consortium name="DOE Joint Genome Institute"/>
            <consortium name="Mycorrhizal Genomics Consortium"/>
            <person name="Kohler A."/>
            <person name="Kuo A."/>
            <person name="Nagy L.G."/>
            <person name="Floudas D."/>
            <person name="Copeland A."/>
            <person name="Barry K.W."/>
            <person name="Cichocki N."/>
            <person name="Veneault-Fourrey C."/>
            <person name="LaButti K."/>
            <person name="Lindquist E.A."/>
            <person name="Lipzen A."/>
            <person name="Lundell T."/>
            <person name="Morin E."/>
            <person name="Murat C."/>
            <person name="Riley R."/>
            <person name="Ohm R."/>
            <person name="Sun H."/>
            <person name="Tunlid A."/>
            <person name="Henrissat B."/>
            <person name="Grigoriev I.V."/>
            <person name="Hibbett D.S."/>
            <person name="Martin F."/>
        </authorList>
    </citation>
    <scope>NUCLEOTIDE SEQUENCE [LARGE SCALE GENOMIC DNA]</scope>
    <source>
        <strain evidence="2">FD-334 SS-4</strain>
    </source>
</reference>
<dbReference type="AlphaFoldDB" id="A0A0D2KI96"/>
<accession>A0A0D2KI96</accession>